<keyword evidence="5" id="KW-0862">Zinc</keyword>
<evidence type="ECO:0000256" key="6">
    <source>
        <dbReference type="ARBA" id="ARBA00022859"/>
    </source>
</evidence>
<name>A0A9N9CA64_9GLOM</name>
<organism evidence="8 9">
    <name type="scientific">Paraglomus occultum</name>
    <dbReference type="NCBI Taxonomy" id="144539"/>
    <lineage>
        <taxon>Eukaryota</taxon>
        <taxon>Fungi</taxon>
        <taxon>Fungi incertae sedis</taxon>
        <taxon>Mucoromycota</taxon>
        <taxon>Glomeromycotina</taxon>
        <taxon>Glomeromycetes</taxon>
        <taxon>Paraglomerales</taxon>
        <taxon>Paraglomeraceae</taxon>
        <taxon>Paraglomus</taxon>
    </lineage>
</organism>
<dbReference type="EMBL" id="CAJVPJ010001455">
    <property type="protein sequence ID" value="CAG8591819.1"/>
    <property type="molecule type" value="Genomic_DNA"/>
</dbReference>
<feature type="domain" description="RZ-type" evidence="7">
    <location>
        <begin position="462"/>
        <end position="536"/>
    </location>
</feature>
<evidence type="ECO:0000313" key="9">
    <source>
        <dbReference type="Proteomes" id="UP000789572"/>
    </source>
</evidence>
<evidence type="ECO:0000256" key="2">
    <source>
        <dbReference type="ARBA" id="ARBA00022490"/>
    </source>
</evidence>
<dbReference type="PROSITE" id="PS51981">
    <property type="entry name" value="ZF_RZ"/>
    <property type="match status" value="1"/>
</dbReference>
<dbReference type="GO" id="GO:0004842">
    <property type="term" value="F:ubiquitin-protein transferase activity"/>
    <property type="evidence" value="ECO:0007669"/>
    <property type="project" value="InterPro"/>
</dbReference>
<sequence>MSLCVQLPGYDEVKSFQLLRICNDLLSTQAIPVDRLTTIINEDFLSTNFLNDVLNILDNLEPTEKNLTSRQSFLLRFLNVIENGSEVQLFLYDKIFQPAEPLPFTTAVILHILSAEVMESDNIFLLLVQSPTDAFAKSRRLEAINSRLKMHDPNSQMITLCCDIIQQNFFNEVDFQVLSRLFHTASQAIRGTMPEPLQRLCSVALLKQFVQEFWESAGLDKPTVQQIGLNFMLTDDTKTLMDDLNNTMELNHPQIHSLKVYFLKNLRSRGFTIDDLKKFCIVQKGLLPWLADLPWDYVNQEASRIPFNPYGLVQEYGDAGKAYAAMTRVLERDQLDAIVKNALKAESLNSRIALIGIIVNHLYGIRASREMTHNENEAAKFLQDQIDKNEFSASYKHLALNLITNNHALLAVRQQTDNAEFIMRLVLVHIIAVHASLPAESSPLTLYLQGLQVVRDHFILTCPSDEETMIINALIDAGSAISRYQCKCGYKYFVADCGNVVMALRCPDCAADLGGHQYGVPAAGQQRLDDKPILHNVGNKDKPGYIVEDVMEDARRNVRALTSAAYRILHLFVHALIGVSAPSPNVNAFLNANGNPINDPIAYCRNHITNDWAILKTLLACDDETLALIIHSILYSIMADKPNMDAHIKTAEARDEWEQYFRDKYVTPTIKNVAATAMDIRTKMERAELEEKQKAALLETEINETLLLTDEYSKNHLPRLWRKVVDVNRESFAAYFANKEQYKAAFPFINVFFKYEEKLSLVRHLWPIVKFTQTLTSRLTYCLTRRKAQQITFRDFITSEEQNGAHRDV</sequence>
<keyword evidence="3" id="KW-0479">Metal-binding</keyword>
<evidence type="ECO:0000256" key="3">
    <source>
        <dbReference type="ARBA" id="ARBA00022723"/>
    </source>
</evidence>
<dbReference type="GO" id="GO:0016887">
    <property type="term" value="F:ATP hydrolysis activity"/>
    <property type="evidence" value="ECO:0007669"/>
    <property type="project" value="InterPro"/>
</dbReference>
<dbReference type="OrthoDB" id="2377977at2759"/>
<keyword evidence="6" id="KW-0391">Immunity</keyword>
<dbReference type="GO" id="GO:0005737">
    <property type="term" value="C:cytoplasm"/>
    <property type="evidence" value="ECO:0007669"/>
    <property type="project" value="UniProtKB-SubCell"/>
</dbReference>
<dbReference type="InterPro" id="IPR031248">
    <property type="entry name" value="RNF213"/>
</dbReference>
<dbReference type="PANTHER" id="PTHR22605:SF1">
    <property type="entry name" value="RZ-TYPE DOMAIN-CONTAINING PROTEIN"/>
    <property type="match status" value="1"/>
</dbReference>
<comment type="caution">
    <text evidence="8">The sequence shown here is derived from an EMBL/GenBank/DDBJ whole genome shotgun (WGS) entry which is preliminary data.</text>
</comment>
<keyword evidence="4" id="KW-0863">Zinc-finger</keyword>
<dbReference type="InterPro" id="IPR046439">
    <property type="entry name" value="ZF_RZ_dom"/>
</dbReference>
<gene>
    <name evidence="8" type="ORF">POCULU_LOCUS7014</name>
</gene>
<evidence type="ECO:0000259" key="7">
    <source>
        <dbReference type="PROSITE" id="PS51981"/>
    </source>
</evidence>
<dbReference type="GO" id="GO:0008270">
    <property type="term" value="F:zinc ion binding"/>
    <property type="evidence" value="ECO:0007669"/>
    <property type="project" value="UniProtKB-KW"/>
</dbReference>
<dbReference type="PANTHER" id="PTHR22605">
    <property type="entry name" value="RZ-TYPE DOMAIN-CONTAINING PROTEIN"/>
    <property type="match status" value="1"/>
</dbReference>
<evidence type="ECO:0000313" key="8">
    <source>
        <dbReference type="EMBL" id="CAG8591819.1"/>
    </source>
</evidence>
<evidence type="ECO:0000256" key="1">
    <source>
        <dbReference type="ARBA" id="ARBA00004496"/>
    </source>
</evidence>
<accession>A0A9N9CA64</accession>
<dbReference type="Proteomes" id="UP000789572">
    <property type="component" value="Unassembled WGS sequence"/>
</dbReference>
<dbReference type="AlphaFoldDB" id="A0A9N9CA64"/>
<keyword evidence="9" id="KW-1185">Reference proteome</keyword>
<evidence type="ECO:0000256" key="4">
    <source>
        <dbReference type="ARBA" id="ARBA00022771"/>
    </source>
</evidence>
<comment type="subcellular location">
    <subcellularLocation>
        <location evidence="1">Cytoplasm</location>
    </subcellularLocation>
</comment>
<keyword evidence="2" id="KW-0963">Cytoplasm</keyword>
<protein>
    <submittedName>
        <fullName evidence="8">8167_t:CDS:1</fullName>
    </submittedName>
</protein>
<evidence type="ECO:0000256" key="5">
    <source>
        <dbReference type="ARBA" id="ARBA00022833"/>
    </source>
</evidence>
<dbReference type="GO" id="GO:0002376">
    <property type="term" value="P:immune system process"/>
    <property type="evidence" value="ECO:0007669"/>
    <property type="project" value="UniProtKB-KW"/>
</dbReference>
<dbReference type="Pfam" id="PF20173">
    <property type="entry name" value="ZnF_RZ-type"/>
    <property type="match status" value="1"/>
</dbReference>
<feature type="non-terminal residue" evidence="8">
    <location>
        <position position="1"/>
    </location>
</feature>
<reference evidence="8" key="1">
    <citation type="submission" date="2021-06" db="EMBL/GenBank/DDBJ databases">
        <authorList>
            <person name="Kallberg Y."/>
            <person name="Tangrot J."/>
            <person name="Rosling A."/>
        </authorList>
    </citation>
    <scope>NUCLEOTIDE SEQUENCE</scope>
    <source>
        <strain evidence="8">IA702</strain>
    </source>
</reference>
<proteinExistence type="predicted"/>